<evidence type="ECO:0000256" key="2">
    <source>
        <dbReference type="ARBA" id="ARBA00006611"/>
    </source>
</evidence>
<dbReference type="Pfam" id="PF05157">
    <property type="entry name" value="MshEN"/>
    <property type="match status" value="1"/>
</dbReference>
<dbReference type="GO" id="GO:0016887">
    <property type="term" value="F:ATP hydrolysis activity"/>
    <property type="evidence" value="ECO:0007669"/>
    <property type="project" value="InterPro"/>
</dbReference>
<feature type="domain" description="Type II secretion system protein GspE N-terminal" evidence="7">
    <location>
        <begin position="57"/>
        <end position="144"/>
    </location>
</feature>
<evidence type="ECO:0000259" key="6">
    <source>
        <dbReference type="Pfam" id="PF00437"/>
    </source>
</evidence>
<sequence length="564" mass="61994">MGLKLGDMLVQSELITKDQLDKALAEQKSSGAKLGSSLIKLGFMTEDSITQFLGKQLNLPTVNLSTAELDPQVLKLIPPEIAQKFQVMPIKRTGRTLFLAMSNAADVFTMENIAFLTGMEVKPVVCAETSLEKALDKHYGSTTRAEALKSVEQEIAAEDMELVEKDMDEVASQAEIESTPVVKLVNSIVIDAIKRGASDIHIEPYEKILRVRYRIDGVLQETMSPPRRISAALASRIKVLSKLNLTERRLPQDGRFSIKLIDRTVDLRVSTMPIKYGEKIVIRVLEQTSLGGDLTQLGIEGKALDDILKALTRPTGMILVTGPTGSGKTRTLYSGISRLNKPGVNIVTAEDPVEYDIVGINQVNVRPEIGYTFAKALKAFLRQDPNIVLVGEIRDRETGEIAMTAAMTGHLVLSTLHTNDAPSSLNRLLDMEIPPFLIAATVNLIEAQRLVRRVCSKCKEPEKISPEEMVKMGIDPASFQGVEFFKGKGCLECNNTGYKGRVGVFEVMTIGPEIRRLIVSRASTDEIREMAIKLGMKSLREDALDKVRKGITTMEAAIVETASD</sequence>
<comment type="subcellular location">
    <subcellularLocation>
        <location evidence="1">Cytoplasm</location>
    </subcellularLocation>
</comment>
<dbReference type="PANTHER" id="PTHR30258:SF1">
    <property type="entry name" value="PROTEIN TRANSPORT PROTEIN HOFB HOMOLOG"/>
    <property type="match status" value="1"/>
</dbReference>
<evidence type="ECO:0000256" key="5">
    <source>
        <dbReference type="ARBA" id="ARBA00022840"/>
    </source>
</evidence>
<keyword evidence="4" id="KW-0547">Nucleotide-binding</keyword>
<evidence type="ECO:0000256" key="4">
    <source>
        <dbReference type="ARBA" id="ARBA00022741"/>
    </source>
</evidence>
<dbReference type="InterPro" id="IPR001482">
    <property type="entry name" value="T2SS/T4SS_dom"/>
</dbReference>
<accession>A0A1F5R9Q6</accession>
<keyword evidence="5" id="KW-0067">ATP-binding</keyword>
<comment type="similarity">
    <text evidence="2">Belongs to the GSP E family.</text>
</comment>
<dbReference type="InterPro" id="IPR007831">
    <property type="entry name" value="T2SS_GspE_N"/>
</dbReference>
<dbReference type="GO" id="GO:0009297">
    <property type="term" value="P:pilus assembly"/>
    <property type="evidence" value="ECO:0007669"/>
    <property type="project" value="InterPro"/>
</dbReference>
<dbReference type="GO" id="GO:0005524">
    <property type="term" value="F:ATP binding"/>
    <property type="evidence" value="ECO:0007669"/>
    <property type="project" value="UniProtKB-KW"/>
</dbReference>
<feature type="domain" description="Bacterial type II secretion system protein E" evidence="6">
    <location>
        <begin position="177"/>
        <end position="556"/>
    </location>
</feature>
<evidence type="ECO:0000259" key="7">
    <source>
        <dbReference type="Pfam" id="PF05157"/>
    </source>
</evidence>
<dbReference type="GO" id="GO:0005886">
    <property type="term" value="C:plasma membrane"/>
    <property type="evidence" value="ECO:0007669"/>
    <property type="project" value="TreeGrafter"/>
</dbReference>
<dbReference type="EMBL" id="MFFM01000037">
    <property type="protein sequence ID" value="OGF11168.1"/>
    <property type="molecule type" value="Genomic_DNA"/>
</dbReference>
<dbReference type="InterPro" id="IPR037257">
    <property type="entry name" value="T2SS_E_N_sf"/>
</dbReference>
<dbReference type="Proteomes" id="UP000177230">
    <property type="component" value="Unassembled WGS sequence"/>
</dbReference>
<dbReference type="SUPFAM" id="SSF52540">
    <property type="entry name" value="P-loop containing nucleoside triphosphate hydrolases"/>
    <property type="match status" value="1"/>
</dbReference>
<dbReference type="GO" id="GO:0005737">
    <property type="term" value="C:cytoplasm"/>
    <property type="evidence" value="ECO:0007669"/>
    <property type="project" value="UniProtKB-SubCell"/>
</dbReference>
<evidence type="ECO:0000313" key="9">
    <source>
        <dbReference type="Proteomes" id="UP000177230"/>
    </source>
</evidence>
<dbReference type="SUPFAM" id="SSF160246">
    <property type="entry name" value="EspE N-terminal domain-like"/>
    <property type="match status" value="1"/>
</dbReference>
<dbReference type="Pfam" id="PF00437">
    <property type="entry name" value="T2SSE"/>
    <property type="match status" value="1"/>
</dbReference>
<dbReference type="InterPro" id="IPR027417">
    <property type="entry name" value="P-loop_NTPase"/>
</dbReference>
<dbReference type="NCBIfam" id="TIGR02538">
    <property type="entry name" value="type_IV_pilB"/>
    <property type="match status" value="1"/>
</dbReference>
<dbReference type="CDD" id="cd01129">
    <property type="entry name" value="PulE-GspE-like"/>
    <property type="match status" value="1"/>
</dbReference>
<name>A0A1F5R9Q6_9BACT</name>
<dbReference type="FunFam" id="3.30.300.160:FF:000002">
    <property type="entry name" value="Type II secretion system protein E"/>
    <property type="match status" value="1"/>
</dbReference>
<dbReference type="Gene3D" id="3.40.50.300">
    <property type="entry name" value="P-loop containing nucleotide triphosphate hydrolases"/>
    <property type="match status" value="1"/>
</dbReference>
<dbReference type="FunFam" id="3.40.50.300:FF:000398">
    <property type="entry name" value="Type IV pilus assembly ATPase PilB"/>
    <property type="match status" value="1"/>
</dbReference>
<dbReference type="Gene3D" id="3.30.300.160">
    <property type="entry name" value="Type II secretion system, protein E, N-terminal domain"/>
    <property type="match status" value="1"/>
</dbReference>
<dbReference type="PANTHER" id="PTHR30258">
    <property type="entry name" value="TYPE II SECRETION SYSTEM PROTEIN GSPE-RELATED"/>
    <property type="match status" value="1"/>
</dbReference>
<dbReference type="AlphaFoldDB" id="A0A1F5R9Q6"/>
<evidence type="ECO:0000313" key="8">
    <source>
        <dbReference type="EMBL" id="OGF11168.1"/>
    </source>
</evidence>
<gene>
    <name evidence="8" type="ORF">A2024_07840</name>
</gene>
<dbReference type="Gene3D" id="3.30.450.90">
    <property type="match status" value="1"/>
</dbReference>
<proteinExistence type="inferred from homology"/>
<evidence type="ECO:0000256" key="1">
    <source>
        <dbReference type="ARBA" id="ARBA00004496"/>
    </source>
</evidence>
<organism evidence="8 9">
    <name type="scientific">Candidatus Edwardsbacteria bacterium GWF2_54_11</name>
    <dbReference type="NCBI Taxonomy" id="1817851"/>
    <lineage>
        <taxon>Bacteria</taxon>
        <taxon>Candidatus Edwardsiibacteriota</taxon>
    </lineage>
</organism>
<dbReference type="InterPro" id="IPR013374">
    <property type="entry name" value="ATPase_typ4_pilus-assembl_PilB"/>
</dbReference>
<comment type="caution">
    <text evidence="8">The sequence shown here is derived from an EMBL/GenBank/DDBJ whole genome shotgun (WGS) entry which is preliminary data.</text>
</comment>
<evidence type="ECO:0000256" key="3">
    <source>
        <dbReference type="ARBA" id="ARBA00022490"/>
    </source>
</evidence>
<dbReference type="FunFam" id="3.30.450.90:FF:000001">
    <property type="entry name" value="Type II secretion system ATPase GspE"/>
    <property type="match status" value="1"/>
</dbReference>
<reference evidence="8 9" key="1">
    <citation type="journal article" date="2016" name="Nat. Commun.">
        <title>Thousands of microbial genomes shed light on interconnected biogeochemical processes in an aquifer system.</title>
        <authorList>
            <person name="Anantharaman K."/>
            <person name="Brown C.T."/>
            <person name="Hug L.A."/>
            <person name="Sharon I."/>
            <person name="Castelle C.J."/>
            <person name="Probst A.J."/>
            <person name="Thomas B.C."/>
            <person name="Singh A."/>
            <person name="Wilkins M.J."/>
            <person name="Karaoz U."/>
            <person name="Brodie E.L."/>
            <person name="Williams K.H."/>
            <person name="Hubbard S.S."/>
            <person name="Banfield J.F."/>
        </authorList>
    </citation>
    <scope>NUCLEOTIDE SEQUENCE [LARGE SCALE GENOMIC DNA]</scope>
</reference>
<protein>
    <submittedName>
        <fullName evidence="8">Type IV-A pilus assembly ATPase PilB</fullName>
    </submittedName>
</protein>
<keyword evidence="3" id="KW-0963">Cytoplasm</keyword>